<evidence type="ECO:0000256" key="5">
    <source>
        <dbReference type="ARBA" id="ARBA00022722"/>
    </source>
</evidence>
<dbReference type="GO" id="GO:0046872">
    <property type="term" value="F:metal ion binding"/>
    <property type="evidence" value="ECO:0007669"/>
    <property type="project" value="UniProtKB-KW"/>
</dbReference>
<keyword evidence="9 13" id="KW-0408">Iron</keyword>
<comment type="cofactor">
    <cofactor evidence="1">
        <name>[4Fe-4S] cluster</name>
        <dbReference type="ChEBI" id="CHEBI:49883"/>
    </cofactor>
</comment>
<evidence type="ECO:0000313" key="16">
    <source>
        <dbReference type="Proteomes" id="UP000483018"/>
    </source>
</evidence>
<evidence type="ECO:0000256" key="8">
    <source>
        <dbReference type="ARBA" id="ARBA00022839"/>
    </source>
</evidence>
<keyword evidence="12 13" id="KW-0464">Manganese</keyword>
<dbReference type="NCBIfam" id="TIGR00372">
    <property type="entry name" value="cas4"/>
    <property type="match status" value="1"/>
</dbReference>
<sequence>MNSLYMIWGISFLLGISLLFLIFKKPDIQVKRPKIGVFGADIIYTDQKEKNKDPNIEYGTILYSEKYDLQGKPDYIFQKRWSKNLIPVELKSGTINENDINPHEGDMMQLAAYFLIIEDVYGKRPKEGRLIYSNYMFVIKNTWSLRKKTKQILAQMRDMLKTGEQNVNPSFIKCRYCICRDTVCEHYNGED</sequence>
<comment type="cofactor">
    <cofactor evidence="13">
        <name>Mg(2+)</name>
        <dbReference type="ChEBI" id="CHEBI:18420"/>
    </cofactor>
    <cofactor evidence="13">
        <name>Mn(2+)</name>
        <dbReference type="ChEBI" id="CHEBI:29035"/>
    </cofactor>
    <text evidence="13">Mg(2+) or Mn(2+) required for ssDNA cleavage activity.</text>
</comment>
<evidence type="ECO:0000256" key="7">
    <source>
        <dbReference type="ARBA" id="ARBA00022801"/>
    </source>
</evidence>
<dbReference type="GO" id="GO:0051536">
    <property type="term" value="F:iron-sulfur cluster binding"/>
    <property type="evidence" value="ECO:0007669"/>
    <property type="project" value="UniProtKB-KW"/>
</dbReference>
<dbReference type="GO" id="GO:0004527">
    <property type="term" value="F:exonuclease activity"/>
    <property type="evidence" value="ECO:0007669"/>
    <property type="project" value="UniProtKB-KW"/>
</dbReference>
<keyword evidence="11 13" id="KW-0051">Antiviral defense</keyword>
<protein>
    <recommendedName>
        <fullName evidence="4 13">CRISPR-associated exonuclease Cas4</fullName>
        <ecNumber evidence="3 13">3.1.12.1</ecNumber>
    </recommendedName>
</protein>
<organism evidence="15 16">
    <name type="scientific">Defluviitalea raffinosedens</name>
    <dbReference type="NCBI Taxonomy" id="1450156"/>
    <lineage>
        <taxon>Bacteria</taxon>
        <taxon>Bacillati</taxon>
        <taxon>Bacillota</taxon>
        <taxon>Clostridia</taxon>
        <taxon>Lachnospirales</taxon>
        <taxon>Defluviitaleaceae</taxon>
        <taxon>Defluviitalea</taxon>
    </lineage>
</organism>
<dbReference type="Proteomes" id="UP000483018">
    <property type="component" value="Unassembled WGS sequence"/>
</dbReference>
<gene>
    <name evidence="15" type="primary">cas4</name>
    <name evidence="15" type="ORF">GND95_10045</name>
</gene>
<keyword evidence="14" id="KW-1133">Transmembrane helix</keyword>
<evidence type="ECO:0000256" key="2">
    <source>
        <dbReference type="ARBA" id="ARBA00009189"/>
    </source>
</evidence>
<dbReference type="InterPro" id="IPR051827">
    <property type="entry name" value="Cas4_exonuclease"/>
</dbReference>
<evidence type="ECO:0000256" key="9">
    <source>
        <dbReference type="ARBA" id="ARBA00023004"/>
    </source>
</evidence>
<keyword evidence="6 13" id="KW-0479">Metal-binding</keyword>
<dbReference type="InterPro" id="IPR013343">
    <property type="entry name" value="CRISPR-assoc_prot_Cas4"/>
</dbReference>
<evidence type="ECO:0000256" key="14">
    <source>
        <dbReference type="SAM" id="Phobius"/>
    </source>
</evidence>
<dbReference type="PANTHER" id="PTHR36531">
    <property type="entry name" value="CRISPR-ASSOCIATED EXONUCLEASE CAS4"/>
    <property type="match status" value="1"/>
</dbReference>
<dbReference type="RefSeq" id="WP_158740947.1">
    <property type="nucleotide sequence ID" value="NZ_JAFBEP010000025.1"/>
</dbReference>
<dbReference type="Gene3D" id="3.90.320.10">
    <property type="match status" value="1"/>
</dbReference>
<evidence type="ECO:0000256" key="12">
    <source>
        <dbReference type="ARBA" id="ARBA00023211"/>
    </source>
</evidence>
<keyword evidence="10 13" id="KW-0411">Iron-sulfur</keyword>
<keyword evidence="5 13" id="KW-0540">Nuclease</keyword>
<proteinExistence type="inferred from homology"/>
<keyword evidence="8 13" id="KW-0269">Exonuclease</keyword>
<accession>A0A7C8LCT3</accession>
<keyword evidence="14" id="KW-0812">Transmembrane</keyword>
<comment type="caution">
    <text evidence="15">The sequence shown here is derived from an EMBL/GenBank/DDBJ whole genome shotgun (WGS) entry which is preliminary data.</text>
</comment>
<reference evidence="15 16" key="1">
    <citation type="submission" date="2019-12" db="EMBL/GenBank/DDBJ databases">
        <title>Defluviitalea raffinosedens, isolated from a biogas fermenter, genome sequencing and characterization.</title>
        <authorList>
            <person name="Rettenmaier R."/>
            <person name="Schneider M."/>
            <person name="Neuhaus K."/>
            <person name="Liebl W."/>
            <person name="Zverlov V."/>
        </authorList>
    </citation>
    <scope>NUCLEOTIDE SEQUENCE [LARGE SCALE GENOMIC DNA]</scope>
    <source>
        <strain evidence="15 16">249c-K6</strain>
    </source>
</reference>
<comment type="cofactor">
    <cofactor evidence="13">
        <name>iron-sulfur cluster</name>
        <dbReference type="ChEBI" id="CHEBI:30408"/>
    </cofactor>
</comment>
<evidence type="ECO:0000256" key="3">
    <source>
        <dbReference type="ARBA" id="ARBA00012768"/>
    </source>
</evidence>
<dbReference type="EMBL" id="WSLF01000009">
    <property type="protein sequence ID" value="KAE9633201.1"/>
    <property type="molecule type" value="Genomic_DNA"/>
</dbReference>
<name>A0A7C8LCT3_9FIRM</name>
<evidence type="ECO:0000256" key="6">
    <source>
        <dbReference type="ARBA" id="ARBA00022723"/>
    </source>
</evidence>
<dbReference type="PANTHER" id="PTHR36531:SF6">
    <property type="entry name" value="DNA REPLICATION ATP-DEPENDENT HELICASE_NUCLEASE DNA2"/>
    <property type="match status" value="1"/>
</dbReference>
<evidence type="ECO:0000256" key="1">
    <source>
        <dbReference type="ARBA" id="ARBA00001966"/>
    </source>
</evidence>
<dbReference type="GO" id="GO:0051607">
    <property type="term" value="P:defense response to virus"/>
    <property type="evidence" value="ECO:0007669"/>
    <property type="project" value="UniProtKB-KW"/>
</dbReference>
<evidence type="ECO:0000256" key="13">
    <source>
        <dbReference type="RuleBase" id="RU365022"/>
    </source>
</evidence>
<dbReference type="AlphaFoldDB" id="A0A7C8LCT3"/>
<dbReference type="InterPro" id="IPR011604">
    <property type="entry name" value="PDDEXK-like_dom_sf"/>
</dbReference>
<comment type="similarity">
    <text evidence="2 13">Belongs to the CRISPR-associated exonuclease Cas4 family.</text>
</comment>
<evidence type="ECO:0000313" key="15">
    <source>
        <dbReference type="EMBL" id="KAE9633201.1"/>
    </source>
</evidence>
<keyword evidence="14" id="KW-0472">Membrane</keyword>
<evidence type="ECO:0000256" key="4">
    <source>
        <dbReference type="ARBA" id="ARBA00020049"/>
    </source>
</evidence>
<evidence type="ECO:0000256" key="11">
    <source>
        <dbReference type="ARBA" id="ARBA00023118"/>
    </source>
</evidence>
<feature type="transmembrane region" description="Helical" evidence="14">
    <location>
        <begin position="6"/>
        <end position="23"/>
    </location>
</feature>
<keyword evidence="16" id="KW-1185">Reference proteome</keyword>
<comment type="function">
    <text evidence="13">CRISPR (clustered regularly interspaced short palindromic repeat) is an adaptive immune system that provides protection against mobile genetic elements (viruses, transposable elements and conjugative plasmids). CRISPR clusters contain sequences complementary to antecedent mobile elements and target invading nucleic acids. CRISPR clusters are transcribed and processed into CRISPR RNA (crRNA).</text>
</comment>
<evidence type="ECO:0000256" key="10">
    <source>
        <dbReference type="ARBA" id="ARBA00023014"/>
    </source>
</evidence>
<dbReference type="OrthoDB" id="2046333at2"/>
<dbReference type="EC" id="3.1.12.1" evidence="3 13"/>
<keyword evidence="7 13" id="KW-0378">Hydrolase</keyword>